<dbReference type="InterPro" id="IPR009003">
    <property type="entry name" value="Peptidase_S1_PA"/>
</dbReference>
<protein>
    <recommendedName>
        <fullName evidence="5">Trypsin</fullName>
    </recommendedName>
</protein>
<gene>
    <name evidence="3" type="ORF">COS76_02275</name>
</gene>
<dbReference type="Pfam" id="PF13365">
    <property type="entry name" value="Trypsin_2"/>
    <property type="match status" value="1"/>
</dbReference>
<dbReference type="InterPro" id="IPR051201">
    <property type="entry name" value="Chloro_Bact_Ser_Proteases"/>
</dbReference>
<comment type="caution">
    <text evidence="3">The sequence shown here is derived from an EMBL/GenBank/DDBJ whole genome shotgun (WGS) entry which is preliminary data.</text>
</comment>
<dbReference type="PANTHER" id="PTHR43343">
    <property type="entry name" value="PEPTIDASE S12"/>
    <property type="match status" value="1"/>
</dbReference>
<dbReference type="Proteomes" id="UP000228775">
    <property type="component" value="Unassembled WGS sequence"/>
</dbReference>
<keyword evidence="1" id="KW-0645">Protease</keyword>
<keyword evidence="2" id="KW-0378">Hydrolase</keyword>
<proteinExistence type="predicted"/>
<dbReference type="Gene3D" id="2.40.10.120">
    <property type="match status" value="1"/>
</dbReference>
<dbReference type="SUPFAM" id="SSF50494">
    <property type="entry name" value="Trypsin-like serine proteases"/>
    <property type="match status" value="1"/>
</dbReference>
<evidence type="ECO:0000256" key="1">
    <source>
        <dbReference type="ARBA" id="ARBA00022670"/>
    </source>
</evidence>
<evidence type="ECO:0008006" key="5">
    <source>
        <dbReference type="Google" id="ProtNLM"/>
    </source>
</evidence>
<dbReference type="PRINTS" id="PR00834">
    <property type="entry name" value="PROTEASES2C"/>
</dbReference>
<feature type="non-terminal residue" evidence="3">
    <location>
        <position position="257"/>
    </location>
</feature>
<accession>A0A2M7AX54</accession>
<reference evidence="4" key="1">
    <citation type="submission" date="2017-09" db="EMBL/GenBank/DDBJ databases">
        <title>Depth-based differentiation of microbial function through sediment-hosted aquifers and enrichment of novel symbionts in the deep terrestrial subsurface.</title>
        <authorList>
            <person name="Probst A.J."/>
            <person name="Ladd B."/>
            <person name="Jarett J.K."/>
            <person name="Geller-Mcgrath D.E."/>
            <person name="Sieber C.M.K."/>
            <person name="Emerson J.B."/>
            <person name="Anantharaman K."/>
            <person name="Thomas B.C."/>
            <person name="Malmstrom R."/>
            <person name="Stieglmeier M."/>
            <person name="Klingl A."/>
            <person name="Woyke T."/>
            <person name="Ryan C.M."/>
            <person name="Banfield J.F."/>
        </authorList>
    </citation>
    <scope>NUCLEOTIDE SEQUENCE [LARGE SCALE GENOMIC DNA]</scope>
</reference>
<dbReference type="PANTHER" id="PTHR43343:SF3">
    <property type="entry name" value="PROTEASE DO-LIKE 8, CHLOROPLASTIC"/>
    <property type="match status" value="1"/>
</dbReference>
<evidence type="ECO:0000256" key="2">
    <source>
        <dbReference type="ARBA" id="ARBA00022801"/>
    </source>
</evidence>
<dbReference type="EMBL" id="PEVY01000048">
    <property type="protein sequence ID" value="PIU75166.1"/>
    <property type="molecule type" value="Genomic_DNA"/>
</dbReference>
<name>A0A2M7AX54_9BACT</name>
<evidence type="ECO:0000313" key="3">
    <source>
        <dbReference type="EMBL" id="PIU75166.1"/>
    </source>
</evidence>
<dbReference type="GO" id="GO:0004252">
    <property type="term" value="F:serine-type endopeptidase activity"/>
    <property type="evidence" value="ECO:0007669"/>
    <property type="project" value="InterPro"/>
</dbReference>
<dbReference type="InterPro" id="IPR001940">
    <property type="entry name" value="Peptidase_S1C"/>
</dbReference>
<organism evidence="3 4">
    <name type="scientific">Candidatus Portnoybacteria bacterium CG06_land_8_20_14_3_00_39_12</name>
    <dbReference type="NCBI Taxonomy" id="1974809"/>
    <lineage>
        <taxon>Bacteria</taxon>
        <taxon>Candidatus Portnoyibacteriota</taxon>
    </lineage>
</organism>
<dbReference type="AlphaFoldDB" id="A0A2M7AX54"/>
<dbReference type="GO" id="GO:0006508">
    <property type="term" value="P:proteolysis"/>
    <property type="evidence" value="ECO:0007669"/>
    <property type="project" value="UniProtKB-KW"/>
</dbReference>
<evidence type="ECO:0000313" key="4">
    <source>
        <dbReference type="Proteomes" id="UP000228775"/>
    </source>
</evidence>
<sequence>MPQGGLPPMAMPDLMAHKTKPQIEDVAPEPKKLIDPSQLDIKVKDPQSKTIQIGGGSGAIVDPSGIILTNKHVVYEQDADYTVITNDDKHYSAKVLARDPINDIAILKIDAENLPAVELGDSSNLQLGQTVIAIGNALGEFTNTVSMGVISGLSRYITAQASLAGHSEELRGLIQTDAAINPGNSGGPLVNLAGQVIGISSATVMGAENIGFAIPIAAAKQDLVDLKKHGRIIKASLGVRYVTLSKAIQEKNNLAVD</sequence>